<dbReference type="AlphaFoldDB" id="A0A915IN22"/>
<keyword evidence="2" id="KW-1185">Reference proteome</keyword>
<proteinExistence type="predicted"/>
<evidence type="ECO:0000313" key="3">
    <source>
        <dbReference type="WBParaSite" id="nRc.2.0.1.t14843-RA"/>
    </source>
</evidence>
<reference evidence="3" key="1">
    <citation type="submission" date="2022-11" db="UniProtKB">
        <authorList>
            <consortium name="WormBaseParasite"/>
        </authorList>
    </citation>
    <scope>IDENTIFICATION</scope>
</reference>
<accession>A0A915IN22</accession>
<dbReference type="WBParaSite" id="nRc.2.0.1.t14843-RA">
    <property type="protein sequence ID" value="nRc.2.0.1.t14843-RA"/>
    <property type="gene ID" value="nRc.2.0.1.g14843"/>
</dbReference>
<name>A0A915IN22_ROMCU</name>
<feature type="compositionally biased region" description="Basic and acidic residues" evidence="1">
    <location>
        <begin position="46"/>
        <end position="62"/>
    </location>
</feature>
<protein>
    <submittedName>
        <fullName evidence="3">Uncharacterized protein</fullName>
    </submittedName>
</protein>
<evidence type="ECO:0000313" key="2">
    <source>
        <dbReference type="Proteomes" id="UP000887565"/>
    </source>
</evidence>
<sequence>MNRLHWLSLLWKENRGKAARHIPTKAGASKHYKAIQKSLTQGSKQYEQKTKENRNTYKEKYNRASSLDDDELQVDADFSAPWPPCFLNTPGTAVVVTVVDAPPPPIAVTAHLRLLALVVGSNVIRRDVEVSVGACNII</sequence>
<organism evidence="2 3">
    <name type="scientific">Romanomermis culicivorax</name>
    <name type="common">Nematode worm</name>
    <dbReference type="NCBI Taxonomy" id="13658"/>
    <lineage>
        <taxon>Eukaryota</taxon>
        <taxon>Metazoa</taxon>
        <taxon>Ecdysozoa</taxon>
        <taxon>Nematoda</taxon>
        <taxon>Enoplea</taxon>
        <taxon>Dorylaimia</taxon>
        <taxon>Mermithida</taxon>
        <taxon>Mermithoidea</taxon>
        <taxon>Mermithidae</taxon>
        <taxon>Romanomermis</taxon>
    </lineage>
</organism>
<feature type="region of interest" description="Disordered" evidence="1">
    <location>
        <begin position="39"/>
        <end position="68"/>
    </location>
</feature>
<evidence type="ECO:0000256" key="1">
    <source>
        <dbReference type="SAM" id="MobiDB-lite"/>
    </source>
</evidence>
<dbReference type="Proteomes" id="UP000887565">
    <property type="component" value="Unplaced"/>
</dbReference>